<dbReference type="Pfam" id="PF12895">
    <property type="entry name" value="ANAPC3"/>
    <property type="match status" value="1"/>
</dbReference>
<feature type="repeat" description="TPR" evidence="1">
    <location>
        <begin position="503"/>
        <end position="536"/>
    </location>
</feature>
<proteinExistence type="predicted"/>
<dbReference type="EMBL" id="MLAK01000692">
    <property type="protein sequence ID" value="OHT07615.1"/>
    <property type="molecule type" value="Genomic_DNA"/>
</dbReference>
<dbReference type="PANTHER" id="PTHR44117">
    <property type="entry name" value="INTRAFLAGELLAR TRANSPORT PROTEIN 88 HOMOLOG"/>
    <property type="match status" value="1"/>
</dbReference>
<dbReference type="PROSITE" id="PS50005">
    <property type="entry name" value="TPR"/>
    <property type="match status" value="3"/>
</dbReference>
<keyword evidence="3" id="KW-1185">Reference proteome</keyword>
<feature type="repeat" description="TPR" evidence="1">
    <location>
        <begin position="204"/>
        <end position="237"/>
    </location>
</feature>
<dbReference type="PANTHER" id="PTHR44117:SF1">
    <property type="entry name" value="INTRAFLAGELLAR TRANSPORT PROTEIN 88 HOMOLOG"/>
    <property type="match status" value="1"/>
</dbReference>
<dbReference type="InterPro" id="IPR019734">
    <property type="entry name" value="TPR_rpt"/>
</dbReference>
<dbReference type="GeneID" id="94838319"/>
<comment type="caution">
    <text evidence="2">The sequence shown here is derived from an EMBL/GenBank/DDBJ whole genome shotgun (WGS) entry which is preliminary data.</text>
</comment>
<dbReference type="InterPro" id="IPR011990">
    <property type="entry name" value="TPR-like_helical_dom_sf"/>
</dbReference>
<feature type="repeat" description="TPR" evidence="1">
    <location>
        <begin position="435"/>
        <end position="468"/>
    </location>
</feature>
<dbReference type="SUPFAM" id="SSF48452">
    <property type="entry name" value="TPR-like"/>
    <property type="match status" value="3"/>
</dbReference>
<dbReference type="GO" id="GO:0097730">
    <property type="term" value="C:non-motile cilium"/>
    <property type="evidence" value="ECO:0007669"/>
    <property type="project" value="TreeGrafter"/>
</dbReference>
<reference evidence="2" key="1">
    <citation type="submission" date="2016-10" db="EMBL/GenBank/DDBJ databases">
        <authorList>
            <person name="Benchimol M."/>
            <person name="Almeida L.G."/>
            <person name="Vasconcelos A.T."/>
            <person name="Perreira-Neves A."/>
            <person name="Rosa I.A."/>
            <person name="Tasca T."/>
            <person name="Bogo M.R."/>
            <person name="de Souza W."/>
        </authorList>
    </citation>
    <scope>NUCLEOTIDE SEQUENCE [LARGE SCALE GENOMIC DNA]</scope>
    <source>
        <strain evidence="2">K</strain>
    </source>
</reference>
<gene>
    <name evidence="2" type="primary">IFT88</name>
    <name evidence="2" type="ORF">TRFO_24195</name>
</gene>
<dbReference type="VEuPathDB" id="TrichDB:TRFO_24195"/>
<dbReference type="OrthoDB" id="1926212at2759"/>
<dbReference type="SMART" id="SM00028">
    <property type="entry name" value="TPR"/>
    <property type="match status" value="9"/>
</dbReference>
<dbReference type="GO" id="GO:0019894">
    <property type="term" value="F:kinesin binding"/>
    <property type="evidence" value="ECO:0007669"/>
    <property type="project" value="TreeGrafter"/>
</dbReference>
<dbReference type="Proteomes" id="UP000179807">
    <property type="component" value="Unassembled WGS sequence"/>
</dbReference>
<protein>
    <submittedName>
        <fullName evidence="2">Intraflagellar transport protein 88 like protein</fullName>
    </submittedName>
</protein>
<dbReference type="GO" id="GO:0005814">
    <property type="term" value="C:centriole"/>
    <property type="evidence" value="ECO:0007669"/>
    <property type="project" value="TreeGrafter"/>
</dbReference>
<evidence type="ECO:0000313" key="3">
    <source>
        <dbReference type="Proteomes" id="UP000179807"/>
    </source>
</evidence>
<dbReference type="GO" id="GO:0042073">
    <property type="term" value="P:intraciliary transport"/>
    <property type="evidence" value="ECO:0007669"/>
    <property type="project" value="TreeGrafter"/>
</dbReference>
<dbReference type="AlphaFoldDB" id="A0A1J4K884"/>
<dbReference type="GO" id="GO:1905515">
    <property type="term" value="P:non-motile cilium assembly"/>
    <property type="evidence" value="ECO:0007669"/>
    <property type="project" value="TreeGrafter"/>
</dbReference>
<dbReference type="GO" id="GO:0036064">
    <property type="term" value="C:ciliary basal body"/>
    <property type="evidence" value="ECO:0007669"/>
    <property type="project" value="TreeGrafter"/>
</dbReference>
<evidence type="ECO:0000256" key="1">
    <source>
        <dbReference type="PROSITE-ProRule" id="PRU00339"/>
    </source>
</evidence>
<evidence type="ECO:0000313" key="2">
    <source>
        <dbReference type="EMBL" id="OHT07615.1"/>
    </source>
</evidence>
<dbReference type="RefSeq" id="XP_068360751.1">
    <property type="nucleotide sequence ID" value="XM_068503615.1"/>
</dbReference>
<dbReference type="Pfam" id="PF13181">
    <property type="entry name" value="TPR_8"/>
    <property type="match status" value="2"/>
</dbReference>
<accession>A0A1J4K884</accession>
<dbReference type="GO" id="GO:0097546">
    <property type="term" value="C:ciliary base"/>
    <property type="evidence" value="ECO:0007669"/>
    <property type="project" value="TreeGrafter"/>
</dbReference>
<name>A0A1J4K884_9EUKA</name>
<organism evidence="2 3">
    <name type="scientific">Tritrichomonas foetus</name>
    <dbReference type="NCBI Taxonomy" id="1144522"/>
    <lineage>
        <taxon>Eukaryota</taxon>
        <taxon>Metamonada</taxon>
        <taxon>Parabasalia</taxon>
        <taxon>Tritrichomonadida</taxon>
        <taxon>Tritrichomonadidae</taxon>
        <taxon>Tritrichomonas</taxon>
    </lineage>
</organism>
<keyword evidence="1" id="KW-0802">TPR repeat</keyword>
<sequence length="720" mass="83767">MFSGRKSSRGSRVITSTRPISSYSRAKYHENKLHGIARPSIDNLIEQLSKQYLNEKEVRKDNLYSNTLKHIKNNITLSIMASTKARAQGNPEIALQKAKEAKKFLDELQDTIFKFNKEENMNVFNETKYLVMMQLADAYTYNEMYENSLKIYEKLAKDKNNKMKHSIELCIGNIYMAQHKYEDAIKHFNYGLVYLGDDMSKLKARFHYCSGMAFIELANFHKAMAEFTESMKHDPTIKAGYHLVLCHSVLSSIDSMREAFSNMLHIKVNDNKIEESDILGNLVTIEYRDNCRFIGLAAKIVASKVKNNNIWEEAYIYVQKKLTKTKYYDAINEFEIAYALAYMDHKMTEKAIEKLKRIKQKDTSTMSSVSTNLSYIYLLEKDFEKANYHSEIALQYDKYNVPALVNKGYCLAHDKNFEDARDCFLEAIGIEANCIEALYNLGLVSKRLGLYEKAFNVFEKLSNLIPKSPEVHYELAECLKMVGSERQYINFMNRLINVMPTDPSLWKRIGKAWEKEGNENQALLCFTESYKYSPSDIDVVKWLGEYHLRHHNYERAKDYFGNACLICQKDSKLKLLYGQCYEMLGMMKEALDIYENAYHNDQMNISCIKKIIEISQKIGFQSKCNHYVEVLQEIEQYQESQQDEELSNFNNNNEAQLITQSLLNFTGNISNIPNRWQNVDDLFIPTLTANKYNDSKITTVIADQNSKDIWEDYESNSFLE</sequence>
<dbReference type="Gene3D" id="1.25.40.10">
    <property type="entry name" value="Tetratricopeptide repeat domain"/>
    <property type="match status" value="3"/>
</dbReference>